<dbReference type="InterPro" id="IPR011642">
    <property type="entry name" value="Gate_dom"/>
</dbReference>
<protein>
    <recommendedName>
        <fullName evidence="12">Na+-dependent nucleoside transporter</fullName>
    </recommendedName>
</protein>
<dbReference type="PANTHER" id="PTHR10590">
    <property type="entry name" value="SODIUM/NUCLEOSIDE COTRANSPORTER"/>
    <property type="match status" value="1"/>
</dbReference>
<evidence type="ECO:0000259" key="8">
    <source>
        <dbReference type="Pfam" id="PF01773"/>
    </source>
</evidence>
<feature type="transmembrane region" description="Helical" evidence="7">
    <location>
        <begin position="207"/>
        <end position="226"/>
    </location>
</feature>
<feature type="transmembrane region" description="Helical" evidence="7">
    <location>
        <begin position="399"/>
        <end position="417"/>
    </location>
</feature>
<feature type="transmembrane region" description="Helical" evidence="7">
    <location>
        <begin position="95"/>
        <end position="119"/>
    </location>
</feature>
<feature type="transmembrane region" description="Helical" evidence="7">
    <location>
        <begin position="6"/>
        <end position="22"/>
    </location>
</feature>
<feature type="transmembrane region" description="Helical" evidence="7">
    <location>
        <begin position="304"/>
        <end position="322"/>
    </location>
</feature>
<dbReference type="InterPro" id="IPR011657">
    <property type="entry name" value="CNT_C_dom"/>
</dbReference>
<dbReference type="AlphaFoldDB" id="A0A381RWM5"/>
<feature type="transmembrane region" description="Helical" evidence="7">
    <location>
        <begin position="359"/>
        <end position="378"/>
    </location>
</feature>
<dbReference type="EMBL" id="UINC01002397">
    <property type="protein sequence ID" value="SUZ96256.1"/>
    <property type="molecule type" value="Genomic_DNA"/>
</dbReference>
<dbReference type="GO" id="GO:0015293">
    <property type="term" value="F:symporter activity"/>
    <property type="evidence" value="ECO:0007669"/>
    <property type="project" value="TreeGrafter"/>
</dbReference>
<feature type="domain" description="Concentrative nucleoside transporter N-terminal" evidence="8">
    <location>
        <begin position="9"/>
        <end position="81"/>
    </location>
</feature>
<organism evidence="11">
    <name type="scientific">marine metagenome</name>
    <dbReference type="NCBI Taxonomy" id="408172"/>
    <lineage>
        <taxon>unclassified sequences</taxon>
        <taxon>metagenomes</taxon>
        <taxon>ecological metagenomes</taxon>
    </lineage>
</organism>
<dbReference type="Pfam" id="PF07662">
    <property type="entry name" value="Nucleos_tra2_C"/>
    <property type="match status" value="1"/>
</dbReference>
<evidence type="ECO:0000256" key="3">
    <source>
        <dbReference type="ARBA" id="ARBA00022475"/>
    </source>
</evidence>
<keyword evidence="5 7" id="KW-1133">Transmembrane helix</keyword>
<feature type="transmembrane region" description="Helical" evidence="7">
    <location>
        <begin position="334"/>
        <end position="353"/>
    </location>
</feature>
<keyword evidence="4 7" id="KW-0812">Transmembrane</keyword>
<evidence type="ECO:0000313" key="11">
    <source>
        <dbReference type="EMBL" id="SUZ96256.1"/>
    </source>
</evidence>
<accession>A0A381RWM5</accession>
<name>A0A381RWM5_9ZZZZ</name>
<evidence type="ECO:0000256" key="6">
    <source>
        <dbReference type="ARBA" id="ARBA00023136"/>
    </source>
</evidence>
<feature type="transmembrane region" description="Helical" evidence="7">
    <location>
        <begin position="176"/>
        <end position="201"/>
    </location>
</feature>
<evidence type="ECO:0000256" key="2">
    <source>
        <dbReference type="ARBA" id="ARBA00009033"/>
    </source>
</evidence>
<evidence type="ECO:0000256" key="1">
    <source>
        <dbReference type="ARBA" id="ARBA00004651"/>
    </source>
</evidence>
<dbReference type="PANTHER" id="PTHR10590:SF4">
    <property type="entry name" value="SOLUTE CARRIER FAMILY 28 MEMBER 3"/>
    <property type="match status" value="1"/>
</dbReference>
<evidence type="ECO:0000259" key="10">
    <source>
        <dbReference type="Pfam" id="PF07670"/>
    </source>
</evidence>
<evidence type="ECO:0008006" key="12">
    <source>
        <dbReference type="Google" id="ProtNLM"/>
    </source>
</evidence>
<dbReference type="GO" id="GO:0005337">
    <property type="term" value="F:nucleoside transmembrane transporter activity"/>
    <property type="evidence" value="ECO:0007669"/>
    <property type="project" value="InterPro"/>
</dbReference>
<evidence type="ECO:0000259" key="9">
    <source>
        <dbReference type="Pfam" id="PF07662"/>
    </source>
</evidence>
<evidence type="ECO:0000256" key="7">
    <source>
        <dbReference type="SAM" id="Phobius"/>
    </source>
</evidence>
<feature type="domain" description="Nucleoside transporter/FeoB GTPase Gate" evidence="10">
    <location>
        <begin position="105"/>
        <end position="199"/>
    </location>
</feature>
<keyword evidence="6 7" id="KW-0472">Membrane</keyword>
<dbReference type="InterPro" id="IPR002668">
    <property type="entry name" value="CNT_N_dom"/>
</dbReference>
<comment type="similarity">
    <text evidence="2">Belongs to the concentrative nucleoside transporter (CNT) (TC 2.A.41) family.</text>
</comment>
<proteinExistence type="inferred from homology"/>
<dbReference type="Pfam" id="PF01773">
    <property type="entry name" value="Nucleos_tra2_N"/>
    <property type="match status" value="1"/>
</dbReference>
<dbReference type="GO" id="GO:0005886">
    <property type="term" value="C:plasma membrane"/>
    <property type="evidence" value="ECO:0007669"/>
    <property type="project" value="UniProtKB-SubCell"/>
</dbReference>
<evidence type="ECO:0000256" key="4">
    <source>
        <dbReference type="ARBA" id="ARBA00022692"/>
    </source>
</evidence>
<sequence length="418" mass="44911">MEHIQVTIGGLILIFLGAIFSTNKKKINLFYLTNAIVLQFLLAFLLIKVPPITNMFNSLSQGVLALKDATDKGTGFVFGYLAEGAPKPFEVIDPAFANIFIFSGLMLIIVVSALSAIFWHWRILPFVIKIIATIFKKPLNVGGPVGLSATANIIFGQVEAPLLVRPYLNKMTKHELLVLMTVGMSTISGGVMVVFVTMLSGLYETNLIGHFLTASIISVPAAIMYANIMMPSDKKTEDQSEIEKSKLYRSTMDALTSGTADGLQITLNIAALLLVLITIVSLANNGLEYILPPVMGEPVTLERIAGWIFAPIAWCMGIPQSEMQLAGSLLGVKFILNEFVAYINLSGIDANALSEKSRIIMLYALCGFANLSSVGILLSGIGTMIPNRKDDLISVSGKALIAATLASCFTGLVVGVIS</sequence>
<comment type="subcellular location">
    <subcellularLocation>
        <location evidence="1">Cell membrane</location>
        <topology evidence="1">Multi-pass membrane protein</topology>
    </subcellularLocation>
</comment>
<dbReference type="InterPro" id="IPR008276">
    <property type="entry name" value="C_nuclsd_transpt"/>
</dbReference>
<dbReference type="Pfam" id="PF07670">
    <property type="entry name" value="Gate"/>
    <property type="match status" value="1"/>
</dbReference>
<feature type="domain" description="Concentrative nucleoside transporter C-terminal" evidence="9">
    <location>
        <begin position="210"/>
        <end position="415"/>
    </location>
</feature>
<gene>
    <name evidence="11" type="ORF">METZ01_LOCUS49110</name>
</gene>
<keyword evidence="3" id="KW-1003">Cell membrane</keyword>
<feature type="transmembrane region" description="Helical" evidence="7">
    <location>
        <begin position="265"/>
        <end position="284"/>
    </location>
</feature>
<feature type="transmembrane region" description="Helical" evidence="7">
    <location>
        <begin position="29"/>
        <end position="47"/>
    </location>
</feature>
<reference evidence="11" key="1">
    <citation type="submission" date="2018-05" db="EMBL/GenBank/DDBJ databases">
        <authorList>
            <person name="Lanie J.A."/>
            <person name="Ng W.-L."/>
            <person name="Kazmierczak K.M."/>
            <person name="Andrzejewski T.M."/>
            <person name="Davidsen T.M."/>
            <person name="Wayne K.J."/>
            <person name="Tettelin H."/>
            <person name="Glass J.I."/>
            <person name="Rusch D."/>
            <person name="Podicherti R."/>
            <person name="Tsui H.-C.T."/>
            <person name="Winkler M.E."/>
        </authorList>
    </citation>
    <scope>NUCLEOTIDE SEQUENCE</scope>
</reference>
<evidence type="ECO:0000256" key="5">
    <source>
        <dbReference type="ARBA" id="ARBA00022989"/>
    </source>
</evidence>